<comment type="caution">
    <text evidence="2">The sequence shown here is derived from an EMBL/GenBank/DDBJ whole genome shotgun (WGS) entry which is preliminary data.</text>
</comment>
<accession>A0ABN9AAZ4</accession>
<protein>
    <submittedName>
        <fullName evidence="2">Uncharacterized protein</fullName>
    </submittedName>
</protein>
<keyword evidence="3" id="KW-1185">Reference proteome</keyword>
<feature type="non-terminal residue" evidence="2">
    <location>
        <position position="1"/>
    </location>
</feature>
<organism evidence="2 3">
    <name type="scientific">Staurois parvus</name>
    <dbReference type="NCBI Taxonomy" id="386267"/>
    <lineage>
        <taxon>Eukaryota</taxon>
        <taxon>Metazoa</taxon>
        <taxon>Chordata</taxon>
        <taxon>Craniata</taxon>
        <taxon>Vertebrata</taxon>
        <taxon>Euteleostomi</taxon>
        <taxon>Amphibia</taxon>
        <taxon>Batrachia</taxon>
        <taxon>Anura</taxon>
        <taxon>Neobatrachia</taxon>
        <taxon>Ranoidea</taxon>
        <taxon>Ranidae</taxon>
        <taxon>Staurois</taxon>
    </lineage>
</organism>
<name>A0ABN9AAZ4_9NEOB</name>
<sequence length="101" mass="11501">IRKPRPSQCPSRGWRVSDRPSDEVQSPTSSETGGGLHPPEPFTPRERAPGPLSSTYHWPWSSTPRRRSFSVPVAWQVMKMERHDHPGLRSRVPHQLHPPLA</sequence>
<evidence type="ECO:0000313" key="2">
    <source>
        <dbReference type="EMBL" id="CAI9533162.1"/>
    </source>
</evidence>
<feature type="region of interest" description="Disordered" evidence="1">
    <location>
        <begin position="1"/>
        <end position="67"/>
    </location>
</feature>
<dbReference type="Proteomes" id="UP001162483">
    <property type="component" value="Unassembled WGS sequence"/>
</dbReference>
<feature type="compositionally biased region" description="Polar residues" evidence="1">
    <location>
        <begin position="52"/>
        <end position="63"/>
    </location>
</feature>
<gene>
    <name evidence="2" type="ORF">SPARVUS_LOCUS331338</name>
</gene>
<evidence type="ECO:0000256" key="1">
    <source>
        <dbReference type="SAM" id="MobiDB-lite"/>
    </source>
</evidence>
<dbReference type="EMBL" id="CATNWA010000113">
    <property type="protein sequence ID" value="CAI9533162.1"/>
    <property type="molecule type" value="Genomic_DNA"/>
</dbReference>
<proteinExistence type="predicted"/>
<evidence type="ECO:0000313" key="3">
    <source>
        <dbReference type="Proteomes" id="UP001162483"/>
    </source>
</evidence>
<reference evidence="2" key="1">
    <citation type="submission" date="2023-05" db="EMBL/GenBank/DDBJ databases">
        <authorList>
            <person name="Stuckert A."/>
        </authorList>
    </citation>
    <scope>NUCLEOTIDE SEQUENCE</scope>
</reference>